<gene>
    <name evidence="1" type="ORF">LCGC14_1409770</name>
</gene>
<evidence type="ECO:0000313" key="1">
    <source>
        <dbReference type="EMBL" id="KKM73515.1"/>
    </source>
</evidence>
<reference evidence="1" key="1">
    <citation type="journal article" date="2015" name="Nature">
        <title>Complex archaea that bridge the gap between prokaryotes and eukaryotes.</title>
        <authorList>
            <person name="Spang A."/>
            <person name="Saw J.H."/>
            <person name="Jorgensen S.L."/>
            <person name="Zaremba-Niedzwiedzka K."/>
            <person name="Martijn J."/>
            <person name="Lind A.E."/>
            <person name="van Eijk R."/>
            <person name="Schleper C."/>
            <person name="Guy L."/>
            <person name="Ettema T.J."/>
        </authorList>
    </citation>
    <scope>NUCLEOTIDE SEQUENCE</scope>
</reference>
<dbReference type="EMBL" id="LAZR01009291">
    <property type="protein sequence ID" value="KKM73515.1"/>
    <property type="molecule type" value="Genomic_DNA"/>
</dbReference>
<sequence length="79" mass="8658">MDGIAIAGRMIDMAIKYVEVTIAVHGLQIEEPALLDLLKGRLHASTKAILTGDQKDNFKFRDDFASDIEVNITETAGKI</sequence>
<organism evidence="1">
    <name type="scientific">marine sediment metagenome</name>
    <dbReference type="NCBI Taxonomy" id="412755"/>
    <lineage>
        <taxon>unclassified sequences</taxon>
        <taxon>metagenomes</taxon>
        <taxon>ecological metagenomes</taxon>
    </lineage>
</organism>
<name>A0A0F9MA14_9ZZZZ</name>
<accession>A0A0F9MA14</accession>
<proteinExistence type="predicted"/>
<protein>
    <submittedName>
        <fullName evidence="1">Uncharacterized protein</fullName>
    </submittedName>
</protein>
<comment type="caution">
    <text evidence="1">The sequence shown here is derived from an EMBL/GenBank/DDBJ whole genome shotgun (WGS) entry which is preliminary data.</text>
</comment>
<dbReference type="AlphaFoldDB" id="A0A0F9MA14"/>